<comment type="similarity">
    <text evidence="2">Belongs to the amino acid-polyamine-organocation (APC) superfamily. Basic amino acid/polyamine antiporter (APA) (TC 2.A.3.2) family.</text>
</comment>
<gene>
    <name evidence="10" type="ORF">FPE01S_01_06200</name>
</gene>
<dbReference type="PANTHER" id="PTHR42770">
    <property type="entry name" value="AMINO ACID TRANSPORTER-RELATED"/>
    <property type="match status" value="1"/>
</dbReference>
<evidence type="ECO:0000313" key="11">
    <source>
        <dbReference type="Proteomes" id="UP000033121"/>
    </source>
</evidence>
<keyword evidence="4" id="KW-1003">Cell membrane</keyword>
<dbReference type="GO" id="GO:0022857">
    <property type="term" value="F:transmembrane transporter activity"/>
    <property type="evidence" value="ECO:0007669"/>
    <property type="project" value="InterPro"/>
</dbReference>
<evidence type="ECO:0000256" key="8">
    <source>
        <dbReference type="ARBA" id="ARBA00045636"/>
    </source>
</evidence>
<feature type="transmembrane region" description="Helical" evidence="9">
    <location>
        <begin position="83"/>
        <end position="108"/>
    </location>
</feature>
<reference evidence="10 11" key="1">
    <citation type="submission" date="2015-04" db="EMBL/GenBank/DDBJ databases">
        <title>Whole genome shotgun sequence of Flavihumibacter petaseus NBRC 106054.</title>
        <authorList>
            <person name="Miyazawa S."/>
            <person name="Hosoyama A."/>
            <person name="Hashimoto M."/>
            <person name="Noguchi M."/>
            <person name="Tsuchikane K."/>
            <person name="Ohji S."/>
            <person name="Yamazoe A."/>
            <person name="Ichikawa N."/>
            <person name="Kimura A."/>
            <person name="Fujita N."/>
        </authorList>
    </citation>
    <scope>NUCLEOTIDE SEQUENCE [LARGE SCALE GENOMIC DNA]</scope>
    <source>
        <strain evidence="10 11">NBRC 106054</strain>
    </source>
</reference>
<dbReference type="Gene3D" id="1.20.1740.10">
    <property type="entry name" value="Amino acid/polyamine transporter I"/>
    <property type="match status" value="1"/>
</dbReference>
<feature type="transmembrane region" description="Helical" evidence="9">
    <location>
        <begin position="351"/>
        <end position="373"/>
    </location>
</feature>
<dbReference type="Pfam" id="PF13520">
    <property type="entry name" value="AA_permease_2"/>
    <property type="match status" value="1"/>
</dbReference>
<organism evidence="10 11">
    <name type="scientific">Flavihumibacter petaseus NBRC 106054</name>
    <dbReference type="NCBI Taxonomy" id="1220578"/>
    <lineage>
        <taxon>Bacteria</taxon>
        <taxon>Pseudomonadati</taxon>
        <taxon>Bacteroidota</taxon>
        <taxon>Chitinophagia</taxon>
        <taxon>Chitinophagales</taxon>
        <taxon>Chitinophagaceae</taxon>
        <taxon>Flavihumibacter</taxon>
    </lineage>
</organism>
<keyword evidence="6 9" id="KW-1133">Transmembrane helix</keyword>
<dbReference type="AlphaFoldDB" id="A0A0E9MW07"/>
<evidence type="ECO:0000256" key="2">
    <source>
        <dbReference type="ARBA" id="ARBA00008220"/>
    </source>
</evidence>
<dbReference type="InterPro" id="IPR002293">
    <property type="entry name" value="AA/rel_permease1"/>
</dbReference>
<keyword evidence="7 9" id="KW-0472">Membrane</keyword>
<feature type="transmembrane region" description="Helical" evidence="9">
    <location>
        <begin position="227"/>
        <end position="249"/>
    </location>
</feature>
<feature type="transmembrane region" description="Helical" evidence="9">
    <location>
        <begin position="187"/>
        <end position="206"/>
    </location>
</feature>
<dbReference type="GO" id="GO:0005886">
    <property type="term" value="C:plasma membrane"/>
    <property type="evidence" value="ECO:0007669"/>
    <property type="project" value="UniProtKB-SubCell"/>
</dbReference>
<keyword evidence="11" id="KW-1185">Reference proteome</keyword>
<dbReference type="EMBL" id="BBWV01000001">
    <property type="protein sequence ID" value="GAO41606.1"/>
    <property type="molecule type" value="Genomic_DNA"/>
</dbReference>
<feature type="transmembrane region" description="Helical" evidence="9">
    <location>
        <begin position="410"/>
        <end position="430"/>
    </location>
</feature>
<comment type="caution">
    <text evidence="10">The sequence shown here is derived from an EMBL/GenBank/DDBJ whole genome shotgun (WGS) entry which is preliminary data.</text>
</comment>
<evidence type="ECO:0000313" key="10">
    <source>
        <dbReference type="EMBL" id="GAO41606.1"/>
    </source>
</evidence>
<comment type="function">
    <text evidence="8">Major component of the acid-resistance (AR) system allowing enteric pathogens to survive the acidic environment in the stomach. Exchanges extracellular arginine for its intracellular decarboxylation product agmatine (Agm) thereby expelling intracellular protons. Probably undergoes several conformational states in order to translocate the substrate across the membrane; keeps the substrate accessible to only 1 side of the membrane at a time by opening and closing 3 membrane-internal gates.</text>
</comment>
<evidence type="ECO:0000256" key="6">
    <source>
        <dbReference type="ARBA" id="ARBA00022989"/>
    </source>
</evidence>
<dbReference type="PIRSF" id="PIRSF006060">
    <property type="entry name" value="AA_transporter"/>
    <property type="match status" value="1"/>
</dbReference>
<evidence type="ECO:0000256" key="7">
    <source>
        <dbReference type="ARBA" id="ARBA00023136"/>
    </source>
</evidence>
<dbReference type="STRING" id="1220578.FPE01S_01_06200"/>
<name>A0A0E9MW07_9BACT</name>
<comment type="subcellular location">
    <subcellularLocation>
        <location evidence="1">Cell membrane</location>
        <topology evidence="1">Multi-pass membrane protein</topology>
    </subcellularLocation>
</comment>
<feature type="transmembrane region" description="Helical" evidence="9">
    <location>
        <begin position="275"/>
        <end position="295"/>
    </location>
</feature>
<feature type="transmembrane region" description="Helical" evidence="9">
    <location>
        <begin position="156"/>
        <end position="175"/>
    </location>
</feature>
<feature type="transmembrane region" description="Helical" evidence="9">
    <location>
        <begin position="41"/>
        <end position="62"/>
    </location>
</feature>
<sequence length="436" mass="46848">MLTGEKKLGQAAATSLVVGNMIGAGIFLLPSALAAYGSISLLGWIFSSAGALVIAMVFSRLSRLLPGAVGGPYAFAHKGFGDFAGFLVAWGYWISIWSTNAAIAVSLVSALSTFFPVLATSALWSILTGLCAIWLLTWVNTLGIVASGRMQLITTLLKIIPLLLIGIAGLFFIRAENFHPFNSSGQSYLTAITATATLSFFALLGIECATIPGDKVKDPQRVIPKATLLGTLLVIGIYLLSSLSIVGMIPAEQLKASVTPFADAGAVIFGPAAPYWISAGVAIAAFGALNGWILVQGQIPQAIARDNLFPSFFARQNKYGVPQSGIVLSSVFVSVLMYMNYQKALVEQFRYLILLSTFANLFPYILCAAAYILLRLERPYSRISWIGALVLGGTAFLYSIWAMSGAGQETVYWGFLLLICGTPFYVWNVWKKRKKE</sequence>
<feature type="transmembrane region" description="Helical" evidence="9">
    <location>
        <begin position="12"/>
        <end position="35"/>
    </location>
</feature>
<dbReference type="OrthoDB" id="9806937at2"/>
<dbReference type="PANTHER" id="PTHR42770:SF18">
    <property type="entry name" value="ARGININE_AGMATINE ANTIPORTER"/>
    <property type="match status" value="1"/>
</dbReference>
<dbReference type="Proteomes" id="UP000033121">
    <property type="component" value="Unassembled WGS sequence"/>
</dbReference>
<accession>A0A0E9MW07</accession>
<feature type="transmembrane region" description="Helical" evidence="9">
    <location>
        <begin position="114"/>
        <end position="136"/>
    </location>
</feature>
<dbReference type="InterPro" id="IPR050367">
    <property type="entry name" value="APC_superfamily"/>
</dbReference>
<evidence type="ECO:0000256" key="1">
    <source>
        <dbReference type="ARBA" id="ARBA00004651"/>
    </source>
</evidence>
<evidence type="ECO:0000256" key="5">
    <source>
        <dbReference type="ARBA" id="ARBA00022692"/>
    </source>
</evidence>
<keyword evidence="5 9" id="KW-0812">Transmembrane</keyword>
<evidence type="ECO:0000256" key="4">
    <source>
        <dbReference type="ARBA" id="ARBA00022475"/>
    </source>
</evidence>
<evidence type="ECO:0000256" key="3">
    <source>
        <dbReference type="ARBA" id="ARBA00021069"/>
    </source>
</evidence>
<dbReference type="RefSeq" id="WP_046367440.1">
    <property type="nucleotide sequence ID" value="NZ_BBWV01000001.1"/>
</dbReference>
<evidence type="ECO:0000256" key="9">
    <source>
        <dbReference type="SAM" id="Phobius"/>
    </source>
</evidence>
<proteinExistence type="inferred from homology"/>
<feature type="transmembrane region" description="Helical" evidence="9">
    <location>
        <begin position="319"/>
        <end position="339"/>
    </location>
</feature>
<protein>
    <recommendedName>
        <fullName evidence="3">Arginine/agmatine antiporter</fullName>
    </recommendedName>
</protein>
<feature type="transmembrane region" description="Helical" evidence="9">
    <location>
        <begin position="385"/>
        <end position="404"/>
    </location>
</feature>